<organism evidence="1 2">
    <name type="scientific">Clunio marinus</name>
    <dbReference type="NCBI Taxonomy" id="568069"/>
    <lineage>
        <taxon>Eukaryota</taxon>
        <taxon>Metazoa</taxon>
        <taxon>Ecdysozoa</taxon>
        <taxon>Arthropoda</taxon>
        <taxon>Hexapoda</taxon>
        <taxon>Insecta</taxon>
        <taxon>Pterygota</taxon>
        <taxon>Neoptera</taxon>
        <taxon>Endopterygota</taxon>
        <taxon>Diptera</taxon>
        <taxon>Nematocera</taxon>
        <taxon>Chironomoidea</taxon>
        <taxon>Chironomidae</taxon>
        <taxon>Clunio</taxon>
    </lineage>
</organism>
<dbReference type="Proteomes" id="UP000183832">
    <property type="component" value="Unassembled WGS sequence"/>
</dbReference>
<dbReference type="EMBL" id="CVRI01000059">
    <property type="protein sequence ID" value="CRL03117.1"/>
    <property type="molecule type" value="Genomic_DNA"/>
</dbReference>
<protein>
    <submittedName>
        <fullName evidence="1">CLUMA_CG016793, isoform A</fullName>
    </submittedName>
</protein>
<keyword evidence="2" id="KW-1185">Reference proteome</keyword>
<sequence length="60" mass="7050">MAIKWMSECYKVTRTTSKNSNLWADNKKLFHFYNIETEIKISPFYVTAGSAVSNHMLQKF</sequence>
<evidence type="ECO:0000313" key="1">
    <source>
        <dbReference type="EMBL" id="CRL03117.1"/>
    </source>
</evidence>
<dbReference type="AlphaFoldDB" id="A0A1J1ISA1"/>
<proteinExistence type="predicted"/>
<name>A0A1J1ISA1_9DIPT</name>
<evidence type="ECO:0000313" key="2">
    <source>
        <dbReference type="Proteomes" id="UP000183832"/>
    </source>
</evidence>
<accession>A0A1J1ISA1</accession>
<gene>
    <name evidence="1" type="ORF">CLUMA_CG016793</name>
</gene>
<reference evidence="1 2" key="1">
    <citation type="submission" date="2015-04" db="EMBL/GenBank/DDBJ databases">
        <authorList>
            <person name="Syromyatnikov M.Y."/>
            <person name="Popov V.N."/>
        </authorList>
    </citation>
    <scope>NUCLEOTIDE SEQUENCE [LARGE SCALE GENOMIC DNA]</scope>
</reference>